<protein>
    <submittedName>
        <fullName evidence="1">Uncharacterized protein</fullName>
    </submittedName>
</protein>
<feature type="non-terminal residue" evidence="1">
    <location>
        <position position="201"/>
    </location>
</feature>
<keyword evidence="2" id="KW-1185">Reference proteome</keyword>
<dbReference type="AlphaFoldDB" id="A0A8H6MPJ0"/>
<dbReference type="InterPro" id="IPR022190">
    <property type="entry name" value="DUF3716"/>
</dbReference>
<evidence type="ECO:0000313" key="1">
    <source>
        <dbReference type="EMBL" id="KAF6803555.1"/>
    </source>
</evidence>
<sequence>EDVDSDFEELVFHGTKWFPRSKYVRGRKLPNVRDLEDSPASNEMKPLQLTAWGFKSINQHASKAVKKLAKDITLARRTLNPRIDEDNKPVQFNGGTRSNADSIWHQLFGHEHRGSARCRHCREGCGPFAECVQVVDACANCRYGGTAVRCEFHPRNVTPAKRKAEESMDAAAEDTVSDILSNIPAKYLKEVRRAIDMALAR</sequence>
<dbReference type="Proteomes" id="UP000654918">
    <property type="component" value="Unassembled WGS sequence"/>
</dbReference>
<comment type="caution">
    <text evidence="1">The sequence shown here is derived from an EMBL/GenBank/DDBJ whole genome shotgun (WGS) entry which is preliminary data.</text>
</comment>
<dbReference type="EMBL" id="WIGO01000885">
    <property type="protein sequence ID" value="KAF6803555.1"/>
    <property type="molecule type" value="Genomic_DNA"/>
</dbReference>
<proteinExistence type="predicted"/>
<dbReference type="Pfam" id="PF12511">
    <property type="entry name" value="DUF3716"/>
    <property type="match status" value="1"/>
</dbReference>
<organism evidence="1 2">
    <name type="scientific">Colletotrichum plurivorum</name>
    <dbReference type="NCBI Taxonomy" id="2175906"/>
    <lineage>
        <taxon>Eukaryota</taxon>
        <taxon>Fungi</taxon>
        <taxon>Dikarya</taxon>
        <taxon>Ascomycota</taxon>
        <taxon>Pezizomycotina</taxon>
        <taxon>Sordariomycetes</taxon>
        <taxon>Hypocreomycetidae</taxon>
        <taxon>Glomerellales</taxon>
        <taxon>Glomerellaceae</taxon>
        <taxon>Colletotrichum</taxon>
        <taxon>Colletotrichum orchidearum species complex</taxon>
    </lineage>
</organism>
<name>A0A8H6MPJ0_9PEZI</name>
<reference evidence="1" key="1">
    <citation type="journal article" date="2020" name="Phytopathology">
        <title>Genome Sequence Resources of Colletotrichum truncatum, C. plurivorum, C. musicola, and C. sojae: Four Species Pathogenic to Soybean (Glycine max).</title>
        <authorList>
            <person name="Rogerio F."/>
            <person name="Boufleur T.R."/>
            <person name="Ciampi-Guillardi M."/>
            <person name="Sukno S.A."/>
            <person name="Thon M.R."/>
            <person name="Massola Junior N.S."/>
            <person name="Baroncelli R."/>
        </authorList>
    </citation>
    <scope>NUCLEOTIDE SEQUENCE</scope>
    <source>
        <strain evidence="1">LFN00145</strain>
    </source>
</reference>
<accession>A0A8H6MPJ0</accession>
<gene>
    <name evidence="1" type="ORF">CPLU01_16109</name>
</gene>
<evidence type="ECO:0000313" key="2">
    <source>
        <dbReference type="Proteomes" id="UP000654918"/>
    </source>
</evidence>